<dbReference type="AlphaFoldDB" id="A0A2G5B0L7"/>
<name>A0A2G5B0L7_COERN</name>
<keyword evidence="3" id="KW-1185">Reference proteome</keyword>
<evidence type="ECO:0000313" key="2">
    <source>
        <dbReference type="EMBL" id="PIA12561.1"/>
    </source>
</evidence>
<dbReference type="InterPro" id="IPR043502">
    <property type="entry name" value="DNA/RNA_pol_sf"/>
</dbReference>
<sequence>MHDVEVLRCTWSADCSWCTFDYHVETLCDLPLLSNLGAIWCLYSGVNAIVEHIEWLQALLAPFYKATGKPCLTKADINALRKPLAALKQALLDVKLLYVPPPGAPLVLCTDAAGAGVGAMLLAQCSEDPNDLAPVCYFSHAFGSKQGRKHSTWHEACAVYKAIMFFYLYLDGCINLRIETDCGIVVSLFSHKVLNDADPLAQFKLGLTELGVKKQMIVHCHSID</sequence>
<gene>
    <name evidence="2" type="ORF">COEREDRAFT_12597</name>
</gene>
<dbReference type="InterPro" id="IPR041577">
    <property type="entry name" value="RT_RNaseH_2"/>
</dbReference>
<protein>
    <recommendedName>
        <fullName evidence="1">Reverse transcriptase/retrotransposon-derived protein RNase H-like domain-containing protein</fullName>
    </recommendedName>
</protein>
<dbReference type="OrthoDB" id="5593800at2759"/>
<dbReference type="Pfam" id="PF17919">
    <property type="entry name" value="RT_RNaseH_2"/>
    <property type="match status" value="1"/>
</dbReference>
<accession>A0A2G5B0L7</accession>
<dbReference type="Proteomes" id="UP000242474">
    <property type="component" value="Unassembled WGS sequence"/>
</dbReference>
<reference evidence="2 3" key="1">
    <citation type="journal article" date="2015" name="Genome Biol. Evol.">
        <title>Phylogenomic analyses indicate that early fungi evolved digesting cell walls of algal ancestors of land plants.</title>
        <authorList>
            <person name="Chang Y."/>
            <person name="Wang S."/>
            <person name="Sekimoto S."/>
            <person name="Aerts A.L."/>
            <person name="Choi C."/>
            <person name="Clum A."/>
            <person name="LaButti K.M."/>
            <person name="Lindquist E.A."/>
            <person name="Yee Ngan C."/>
            <person name="Ohm R.A."/>
            <person name="Salamov A.A."/>
            <person name="Grigoriev I.V."/>
            <person name="Spatafora J.W."/>
            <person name="Berbee M.L."/>
        </authorList>
    </citation>
    <scope>NUCLEOTIDE SEQUENCE [LARGE SCALE GENOMIC DNA]</scope>
    <source>
        <strain evidence="2 3">NRRL 1564</strain>
    </source>
</reference>
<organism evidence="2 3">
    <name type="scientific">Coemansia reversa (strain ATCC 12441 / NRRL 1564)</name>
    <dbReference type="NCBI Taxonomy" id="763665"/>
    <lineage>
        <taxon>Eukaryota</taxon>
        <taxon>Fungi</taxon>
        <taxon>Fungi incertae sedis</taxon>
        <taxon>Zoopagomycota</taxon>
        <taxon>Kickxellomycotina</taxon>
        <taxon>Kickxellomycetes</taxon>
        <taxon>Kickxellales</taxon>
        <taxon>Kickxellaceae</taxon>
        <taxon>Coemansia</taxon>
    </lineage>
</organism>
<dbReference type="EMBL" id="KZ303661">
    <property type="protein sequence ID" value="PIA12561.1"/>
    <property type="molecule type" value="Genomic_DNA"/>
</dbReference>
<evidence type="ECO:0000313" key="3">
    <source>
        <dbReference type="Proteomes" id="UP000242474"/>
    </source>
</evidence>
<proteinExistence type="predicted"/>
<evidence type="ECO:0000259" key="1">
    <source>
        <dbReference type="Pfam" id="PF17919"/>
    </source>
</evidence>
<dbReference type="SUPFAM" id="SSF56672">
    <property type="entry name" value="DNA/RNA polymerases"/>
    <property type="match status" value="1"/>
</dbReference>
<feature type="domain" description="Reverse transcriptase/retrotransposon-derived protein RNase H-like" evidence="1">
    <location>
        <begin position="84"/>
        <end position="172"/>
    </location>
</feature>